<evidence type="ECO:0000313" key="2">
    <source>
        <dbReference type="Proteomes" id="UP000838412"/>
    </source>
</evidence>
<evidence type="ECO:0000313" key="1">
    <source>
        <dbReference type="EMBL" id="CAH1265294.1"/>
    </source>
</evidence>
<dbReference type="AlphaFoldDB" id="A0A8J9ZX93"/>
<dbReference type="EMBL" id="OV696690">
    <property type="protein sequence ID" value="CAH1265294.1"/>
    <property type="molecule type" value="Genomic_DNA"/>
</dbReference>
<protein>
    <submittedName>
        <fullName evidence="1">Hypp3155 protein</fullName>
    </submittedName>
</protein>
<sequence length="77" mass="8765">MGVSLKPTGSPPCRVSDNRYDDVDTAWRQVQMTCRTTTGRLLSPTRCLNCGVRWTGVRRRHIIRSTTSTLRKRGDTQ</sequence>
<gene>
    <name evidence="1" type="primary">Hypp3155</name>
    <name evidence="1" type="ORF">BLAG_LOCUS19333</name>
</gene>
<name>A0A8J9ZX93_BRALA</name>
<proteinExistence type="predicted"/>
<accession>A0A8J9ZX93</accession>
<keyword evidence="2" id="KW-1185">Reference proteome</keyword>
<organism evidence="1 2">
    <name type="scientific">Branchiostoma lanceolatum</name>
    <name type="common">Common lancelet</name>
    <name type="synonym">Amphioxus lanceolatum</name>
    <dbReference type="NCBI Taxonomy" id="7740"/>
    <lineage>
        <taxon>Eukaryota</taxon>
        <taxon>Metazoa</taxon>
        <taxon>Chordata</taxon>
        <taxon>Cephalochordata</taxon>
        <taxon>Leptocardii</taxon>
        <taxon>Amphioxiformes</taxon>
        <taxon>Branchiostomatidae</taxon>
        <taxon>Branchiostoma</taxon>
    </lineage>
</organism>
<reference evidence="1" key="1">
    <citation type="submission" date="2022-01" db="EMBL/GenBank/DDBJ databases">
        <authorList>
            <person name="Braso-Vives M."/>
        </authorList>
    </citation>
    <scope>NUCLEOTIDE SEQUENCE</scope>
</reference>
<dbReference type="Proteomes" id="UP000838412">
    <property type="component" value="Chromosome 5"/>
</dbReference>